<name>A0A5B1M6Y0_9ACTN</name>
<organism evidence="1 2">
    <name type="scientific">Nocardioides antri</name>
    <dbReference type="NCBI Taxonomy" id="2607659"/>
    <lineage>
        <taxon>Bacteria</taxon>
        <taxon>Bacillati</taxon>
        <taxon>Actinomycetota</taxon>
        <taxon>Actinomycetes</taxon>
        <taxon>Propionibacteriales</taxon>
        <taxon>Nocardioidaceae</taxon>
        <taxon>Nocardioides</taxon>
    </lineage>
</organism>
<reference evidence="1 2" key="2">
    <citation type="submission" date="2019-09" db="EMBL/GenBank/DDBJ databases">
        <authorList>
            <person name="Jin C."/>
        </authorList>
    </citation>
    <scope>NUCLEOTIDE SEQUENCE [LARGE SCALE GENOMIC DNA]</scope>
    <source>
        <strain evidence="1 2">BN140041</strain>
    </source>
</reference>
<sequence>MRAHLTTLVFLLPSSGLKIRLLNRLGHRIHPTARIGICWVERVERFEVGEGSIIGNFNAFRFLARVRMGVGCRIAMFNWILGGSGLEPGLPEDERGVRRTLQMGDHAHIISFHFLDCGGGLLMADESWLTGIRSTVLSHAFDPHEGGMILEPVELKQGAVVSTSCTMLPGTVIGEGALLAAGSTLWTRQELAGGSLYGGVPARRLSAIDISDWVYNRHRYGGQKTL</sequence>
<reference evidence="1 2" key="1">
    <citation type="submission" date="2019-09" db="EMBL/GenBank/DDBJ databases">
        <title>Nocardioides panacisoli sp. nov., isolated from the soil of a ginseng field.</title>
        <authorList>
            <person name="Cho C."/>
        </authorList>
    </citation>
    <scope>NUCLEOTIDE SEQUENCE [LARGE SCALE GENOMIC DNA]</scope>
    <source>
        <strain evidence="1 2">BN140041</strain>
    </source>
</reference>
<evidence type="ECO:0000313" key="2">
    <source>
        <dbReference type="Proteomes" id="UP000324351"/>
    </source>
</evidence>
<evidence type="ECO:0000313" key="1">
    <source>
        <dbReference type="EMBL" id="KAA1427480.1"/>
    </source>
</evidence>
<dbReference type="EMBL" id="VUJW01000003">
    <property type="protein sequence ID" value="KAA1427480.1"/>
    <property type="molecule type" value="Genomic_DNA"/>
</dbReference>
<protein>
    <recommendedName>
        <fullName evidence="3">Acyltransferase</fullName>
    </recommendedName>
</protein>
<dbReference type="InterPro" id="IPR011004">
    <property type="entry name" value="Trimer_LpxA-like_sf"/>
</dbReference>
<keyword evidence="2" id="KW-1185">Reference proteome</keyword>
<accession>A0A5B1M6Y0</accession>
<gene>
    <name evidence="1" type="ORF">F0U47_08405</name>
</gene>
<dbReference type="Gene3D" id="2.160.10.10">
    <property type="entry name" value="Hexapeptide repeat proteins"/>
    <property type="match status" value="1"/>
</dbReference>
<proteinExistence type="predicted"/>
<comment type="caution">
    <text evidence="1">The sequence shown here is derived from an EMBL/GenBank/DDBJ whole genome shotgun (WGS) entry which is preliminary data.</text>
</comment>
<dbReference type="Proteomes" id="UP000324351">
    <property type="component" value="Unassembled WGS sequence"/>
</dbReference>
<dbReference type="AlphaFoldDB" id="A0A5B1M6Y0"/>
<dbReference type="SUPFAM" id="SSF51161">
    <property type="entry name" value="Trimeric LpxA-like enzymes"/>
    <property type="match status" value="1"/>
</dbReference>
<dbReference type="RefSeq" id="WP_149749845.1">
    <property type="nucleotide sequence ID" value="NZ_VUJW01000003.1"/>
</dbReference>
<evidence type="ECO:0008006" key="3">
    <source>
        <dbReference type="Google" id="ProtNLM"/>
    </source>
</evidence>